<dbReference type="InterPro" id="IPR032675">
    <property type="entry name" value="LRR_dom_sf"/>
</dbReference>
<comment type="caution">
    <text evidence="2">The sequence shown here is derived from an EMBL/GenBank/DDBJ whole genome shotgun (WGS) entry which is preliminary data.</text>
</comment>
<dbReference type="Gene3D" id="3.80.10.10">
    <property type="entry name" value="Ribonuclease Inhibitor"/>
    <property type="match status" value="1"/>
</dbReference>
<evidence type="ECO:0000256" key="1">
    <source>
        <dbReference type="SAM" id="MobiDB-lite"/>
    </source>
</evidence>
<dbReference type="Proteomes" id="UP000749293">
    <property type="component" value="Unassembled WGS sequence"/>
</dbReference>
<gene>
    <name evidence="2" type="ORF">GMORB2_2941</name>
</gene>
<feature type="region of interest" description="Disordered" evidence="1">
    <location>
        <begin position="1"/>
        <end position="38"/>
    </location>
</feature>
<name>A0A9P4YP21_9HYPO</name>
<feature type="compositionally biased region" description="Gly residues" evidence="1">
    <location>
        <begin position="477"/>
        <end position="489"/>
    </location>
</feature>
<feature type="compositionally biased region" description="Low complexity" evidence="1">
    <location>
        <begin position="21"/>
        <end position="38"/>
    </location>
</feature>
<feature type="compositionally biased region" description="Polar residues" evidence="1">
    <location>
        <begin position="494"/>
        <end position="505"/>
    </location>
</feature>
<protein>
    <submittedName>
        <fullName evidence="2">F-box domain protein</fullName>
    </submittedName>
</protein>
<keyword evidence="3" id="KW-1185">Reference proteome</keyword>
<evidence type="ECO:0000313" key="2">
    <source>
        <dbReference type="EMBL" id="KAF4120503.1"/>
    </source>
</evidence>
<dbReference type="Gene3D" id="1.20.1280.50">
    <property type="match status" value="1"/>
</dbReference>
<proteinExistence type="predicted"/>
<dbReference type="AlphaFoldDB" id="A0A9P4YP21"/>
<accession>A0A9P4YP21</accession>
<feature type="region of interest" description="Disordered" evidence="1">
    <location>
        <begin position="464"/>
        <end position="548"/>
    </location>
</feature>
<evidence type="ECO:0000313" key="3">
    <source>
        <dbReference type="Proteomes" id="UP000749293"/>
    </source>
</evidence>
<reference evidence="2" key="1">
    <citation type="submission" date="2020-03" db="EMBL/GenBank/DDBJ databases">
        <title>Site-based positive gene gene selection in Geosmithia morbida across the United States reveals a broad range of putative effectors and factors for local host and environmental adapation.</title>
        <authorList>
            <person name="Onufrak A."/>
            <person name="Murdoch R.W."/>
            <person name="Gazis R."/>
            <person name="Huff M."/>
            <person name="Staton M."/>
            <person name="Klingeman W."/>
            <person name="Hadziabdic D."/>
        </authorList>
    </citation>
    <scope>NUCLEOTIDE SEQUENCE</scope>
    <source>
        <strain evidence="2">1262</strain>
    </source>
</reference>
<dbReference type="RefSeq" id="XP_035319155.1">
    <property type="nucleotide sequence ID" value="XM_035464917.1"/>
</dbReference>
<dbReference type="OrthoDB" id="5405297at2759"/>
<dbReference type="GeneID" id="55969169"/>
<feature type="region of interest" description="Disordered" evidence="1">
    <location>
        <begin position="656"/>
        <end position="712"/>
    </location>
</feature>
<organism evidence="2 3">
    <name type="scientific">Geosmithia morbida</name>
    <dbReference type="NCBI Taxonomy" id="1094350"/>
    <lineage>
        <taxon>Eukaryota</taxon>
        <taxon>Fungi</taxon>
        <taxon>Dikarya</taxon>
        <taxon>Ascomycota</taxon>
        <taxon>Pezizomycotina</taxon>
        <taxon>Sordariomycetes</taxon>
        <taxon>Hypocreomycetidae</taxon>
        <taxon>Hypocreales</taxon>
        <taxon>Bionectriaceae</taxon>
        <taxon>Geosmithia</taxon>
    </lineage>
</organism>
<sequence length="712" mass="76121">MRLPFRLQNLKDRRDAKKKSSASSSVDLKSSSSSSSSPHVYGYGYADADGSDAAAADSLRRSAGPPPTYLSAQLVGQLPPKVLQRIFAFVCPHACDETYETCEESASDRSCMLCDLRDLAHCVRVSRQWRRNAIPVLYHSIRIDPVHYCSLEAVLSEKRKKTSRFDRNGVPEDPAQARLRLLRRTVRDDPTRLGSMVEFLKIPYMLRESSHVELAQTIAVLPNLHYVDLPEGMFSDEPNLATLRLEVQARCPSMRKMTYEGGAEQSLRALATGTVWPRLEVLELNGVSLDPPSMRRVLAGLGHLRALKVSDTYGLSDEVLVADDGQPSLPPLQELVLRATPRVTAAGITSYLSWVETQQALRVLTLVDTGVHPASLADVLAVAPALRTLALQATVTEPFPQAAGAIPASSRKLETLRFEISPAPELGPYAAVDSSYYGYLAGSIVGGGMPNLRRLYVLDETMPDQLQGLSPPNAAFSGGGGGGGGGGGPRTSHSRPASFTASGRQPPTLRLSPDGTPSSLAPPGHRQHAHPHPPQPPVLARPQSPGLHAEATKRFSSKNPFAAHGASSAPTHALEVFIKAEEAGQWNFTSISSARSREVVEVASSRPSSSAGNVRPPRPVSSFGLGADIAGQGWENGEARRSVMVGSGSGPFLAVAHDDAVDGPDAGDDARSFRGGGMLSPRYGSPPGGNRASSESWRPKSSGGASTRDLWR</sequence>
<dbReference type="SUPFAM" id="SSF52047">
    <property type="entry name" value="RNI-like"/>
    <property type="match status" value="1"/>
</dbReference>
<dbReference type="CDD" id="cd09917">
    <property type="entry name" value="F-box_SF"/>
    <property type="match status" value="1"/>
</dbReference>
<dbReference type="EMBL" id="JAANYQ010000016">
    <property type="protein sequence ID" value="KAF4120503.1"/>
    <property type="molecule type" value="Genomic_DNA"/>
</dbReference>
<feature type="region of interest" description="Disordered" evidence="1">
    <location>
        <begin position="604"/>
        <end position="626"/>
    </location>
</feature>